<dbReference type="EMBL" id="SWLE01000002">
    <property type="protein sequence ID" value="TNN02639.1"/>
    <property type="molecule type" value="Genomic_DNA"/>
</dbReference>
<keyword evidence="2" id="KW-1015">Disulfide bond</keyword>
<dbReference type="InterPro" id="IPR016186">
    <property type="entry name" value="C-type_lectin-like/link_sf"/>
</dbReference>
<dbReference type="Gene3D" id="3.10.100.10">
    <property type="entry name" value="Mannose-Binding Protein A, subunit A"/>
    <property type="match status" value="1"/>
</dbReference>
<dbReference type="InterPro" id="IPR018378">
    <property type="entry name" value="C-type_lectin_CS"/>
</dbReference>
<dbReference type="SUPFAM" id="SSF56436">
    <property type="entry name" value="C-type lectin-like"/>
    <property type="match status" value="1"/>
</dbReference>
<comment type="subcellular location">
    <subcellularLocation>
        <location evidence="1">Cell membrane</location>
        <topology evidence="1">Single-pass type II membrane protein</topology>
    </subcellularLocation>
</comment>
<evidence type="ECO:0000256" key="3">
    <source>
        <dbReference type="SAM" id="Phobius"/>
    </source>
</evidence>
<dbReference type="PROSITE" id="PS50041">
    <property type="entry name" value="C_TYPE_LECTIN_2"/>
    <property type="match status" value="1"/>
</dbReference>
<evidence type="ECO:0000259" key="4">
    <source>
        <dbReference type="PROSITE" id="PS50041"/>
    </source>
</evidence>
<keyword evidence="3" id="KW-0472">Membrane</keyword>
<dbReference type="Proteomes" id="UP000516260">
    <property type="component" value="Chromosome 10"/>
</dbReference>
<feature type="transmembrane region" description="Helical" evidence="3">
    <location>
        <begin position="49"/>
        <end position="69"/>
    </location>
</feature>
<evidence type="ECO:0000313" key="5">
    <source>
        <dbReference type="EMBL" id="TNN02639.1"/>
    </source>
</evidence>
<dbReference type="Pfam" id="PF00059">
    <property type="entry name" value="Lectin_C"/>
    <property type="match status" value="1"/>
</dbReference>
<gene>
    <name evidence="5" type="ORF">fugu_010126</name>
</gene>
<dbReference type="PANTHER" id="PTHR45710:SF28">
    <property type="entry name" value="C-TYPE LECTIN DOMAIN FAMILY 4 MEMBER C ISOFORM 1"/>
    <property type="match status" value="1"/>
</dbReference>
<sequence>MYITFCRSYEGDKNDGLISPDSKLCVQLDGEKSKKEEVKKEDKTRGYKLACLILSVLCLILLLLVIFLSTKPQTGSHFCPENELRPIPPTCSLENCQTLYNLPSNKRACQYCDEDWLPFGGSCYFLSTFRLSWSGSQKDCNDRGGSLAVIKSPEVQKFLSEESNLLYWIGLSQTNQTWTWVDNSRLQKSYWAENPGTGDCVYLYTDGHPEKNWIRKPCSAYTYFICQM</sequence>
<name>A0A4Z2CEN3_9TELE</name>
<keyword evidence="3" id="KW-1133">Transmembrane helix</keyword>
<dbReference type="InterPro" id="IPR050828">
    <property type="entry name" value="C-type_lectin/matrix_domain"/>
</dbReference>
<accession>A0A4Z2CEN3</accession>
<dbReference type="InterPro" id="IPR016187">
    <property type="entry name" value="CTDL_fold"/>
</dbReference>
<protein>
    <recommendedName>
        <fullName evidence="4">C-type lectin domain-containing protein</fullName>
    </recommendedName>
</protein>
<keyword evidence="6" id="KW-1185">Reference proteome</keyword>
<evidence type="ECO:0000256" key="2">
    <source>
        <dbReference type="ARBA" id="ARBA00023157"/>
    </source>
</evidence>
<evidence type="ECO:0000256" key="1">
    <source>
        <dbReference type="ARBA" id="ARBA00004401"/>
    </source>
</evidence>
<feature type="domain" description="C-type lectin" evidence="4">
    <location>
        <begin position="119"/>
        <end position="227"/>
    </location>
</feature>
<evidence type="ECO:0000313" key="6">
    <source>
        <dbReference type="Proteomes" id="UP000516260"/>
    </source>
</evidence>
<reference evidence="5 6" key="1">
    <citation type="submission" date="2019-04" db="EMBL/GenBank/DDBJ databases">
        <title>The sequence and de novo assembly of Takifugu bimaculatus genome using PacBio and Hi-C technologies.</title>
        <authorList>
            <person name="Xu P."/>
            <person name="Liu B."/>
            <person name="Zhou Z."/>
        </authorList>
    </citation>
    <scope>NUCLEOTIDE SEQUENCE [LARGE SCALE GENOMIC DNA]</scope>
    <source>
        <strain evidence="5">TB-2018</strain>
        <tissue evidence="5">Muscle</tissue>
    </source>
</reference>
<dbReference type="InterPro" id="IPR001304">
    <property type="entry name" value="C-type_lectin-like"/>
</dbReference>
<dbReference type="PANTHER" id="PTHR45710">
    <property type="entry name" value="C-TYPE LECTIN DOMAIN-CONTAINING PROTEIN 180"/>
    <property type="match status" value="1"/>
</dbReference>
<proteinExistence type="predicted"/>
<dbReference type="PROSITE" id="PS00615">
    <property type="entry name" value="C_TYPE_LECTIN_1"/>
    <property type="match status" value="1"/>
</dbReference>
<dbReference type="AlphaFoldDB" id="A0A4Z2CEN3"/>
<keyword evidence="3" id="KW-0812">Transmembrane</keyword>
<comment type="caution">
    <text evidence="5">The sequence shown here is derived from an EMBL/GenBank/DDBJ whole genome shotgun (WGS) entry which is preliminary data.</text>
</comment>
<dbReference type="GO" id="GO:0005886">
    <property type="term" value="C:plasma membrane"/>
    <property type="evidence" value="ECO:0007669"/>
    <property type="project" value="UniProtKB-SubCell"/>
</dbReference>
<dbReference type="SMART" id="SM00034">
    <property type="entry name" value="CLECT"/>
    <property type="match status" value="1"/>
</dbReference>
<organism evidence="5 6">
    <name type="scientific">Takifugu bimaculatus</name>
    <dbReference type="NCBI Taxonomy" id="433685"/>
    <lineage>
        <taxon>Eukaryota</taxon>
        <taxon>Metazoa</taxon>
        <taxon>Chordata</taxon>
        <taxon>Craniata</taxon>
        <taxon>Vertebrata</taxon>
        <taxon>Euteleostomi</taxon>
        <taxon>Actinopterygii</taxon>
        <taxon>Neopterygii</taxon>
        <taxon>Teleostei</taxon>
        <taxon>Neoteleostei</taxon>
        <taxon>Acanthomorphata</taxon>
        <taxon>Eupercaria</taxon>
        <taxon>Tetraodontiformes</taxon>
        <taxon>Tetradontoidea</taxon>
        <taxon>Tetraodontidae</taxon>
        <taxon>Takifugu</taxon>
    </lineage>
</organism>